<evidence type="ECO:0000259" key="6">
    <source>
        <dbReference type="Pfam" id="PF00082"/>
    </source>
</evidence>
<dbReference type="AlphaFoldDB" id="A0A1Y1QIA3"/>
<dbReference type="GO" id="GO:0006508">
    <property type="term" value="P:proteolysis"/>
    <property type="evidence" value="ECO:0007669"/>
    <property type="project" value="UniProtKB-KW"/>
</dbReference>
<organism evidence="7 8">
    <name type="scientific">Thiothrix lacustris</name>
    <dbReference type="NCBI Taxonomy" id="525917"/>
    <lineage>
        <taxon>Bacteria</taxon>
        <taxon>Pseudomonadati</taxon>
        <taxon>Pseudomonadota</taxon>
        <taxon>Gammaproteobacteria</taxon>
        <taxon>Thiotrichales</taxon>
        <taxon>Thiotrichaceae</taxon>
        <taxon>Thiothrix</taxon>
    </lineage>
</organism>
<protein>
    <recommendedName>
        <fullName evidence="6">Peptidase S8/S53 domain-containing protein</fullName>
    </recommendedName>
</protein>
<keyword evidence="4" id="KW-0720">Serine protease</keyword>
<dbReference type="InterPro" id="IPR050131">
    <property type="entry name" value="Peptidase_S8_subtilisin-like"/>
</dbReference>
<dbReference type="Proteomes" id="UP000192491">
    <property type="component" value="Unassembled WGS sequence"/>
</dbReference>
<dbReference type="SUPFAM" id="SSF52743">
    <property type="entry name" value="Subtilisin-like"/>
    <property type="match status" value="1"/>
</dbReference>
<comment type="similarity">
    <text evidence="1 5">Belongs to the peptidase S8 family.</text>
</comment>
<dbReference type="CDD" id="cd00306">
    <property type="entry name" value="Peptidases_S8_S53"/>
    <property type="match status" value="1"/>
</dbReference>
<dbReference type="InterPro" id="IPR000209">
    <property type="entry name" value="Peptidase_S8/S53_dom"/>
</dbReference>
<keyword evidence="2" id="KW-0645">Protease</keyword>
<gene>
    <name evidence="7" type="ORF">BWK73_31105</name>
</gene>
<evidence type="ECO:0000313" key="8">
    <source>
        <dbReference type="Proteomes" id="UP000192491"/>
    </source>
</evidence>
<dbReference type="InterPro" id="IPR036852">
    <property type="entry name" value="Peptidase_S8/S53_dom_sf"/>
</dbReference>
<evidence type="ECO:0000256" key="5">
    <source>
        <dbReference type="PROSITE-ProRule" id="PRU01240"/>
    </source>
</evidence>
<dbReference type="Gene3D" id="3.40.50.200">
    <property type="entry name" value="Peptidase S8/S53 domain"/>
    <property type="match status" value="1"/>
</dbReference>
<name>A0A1Y1QIA3_9GAMM</name>
<evidence type="ECO:0000313" key="7">
    <source>
        <dbReference type="EMBL" id="OQX06342.1"/>
    </source>
</evidence>
<dbReference type="PANTHER" id="PTHR43806:SF11">
    <property type="entry name" value="CEREVISIN-RELATED"/>
    <property type="match status" value="1"/>
</dbReference>
<comment type="caution">
    <text evidence="7">The sequence shown here is derived from an EMBL/GenBank/DDBJ whole genome shotgun (WGS) entry which is preliminary data.</text>
</comment>
<dbReference type="PROSITE" id="PS51892">
    <property type="entry name" value="SUBTILASE"/>
    <property type="match status" value="1"/>
</dbReference>
<dbReference type="PANTHER" id="PTHR43806">
    <property type="entry name" value="PEPTIDASE S8"/>
    <property type="match status" value="1"/>
</dbReference>
<evidence type="ECO:0000256" key="1">
    <source>
        <dbReference type="ARBA" id="ARBA00011073"/>
    </source>
</evidence>
<proteinExistence type="inferred from homology"/>
<evidence type="ECO:0000256" key="2">
    <source>
        <dbReference type="ARBA" id="ARBA00022670"/>
    </source>
</evidence>
<keyword evidence="3" id="KW-0378">Hydrolase</keyword>
<comment type="caution">
    <text evidence="5">Lacks conserved residue(s) required for the propagation of feature annotation.</text>
</comment>
<reference evidence="7 8" key="1">
    <citation type="submission" date="2017-01" db="EMBL/GenBank/DDBJ databases">
        <title>Novel large sulfur bacteria in the metagenomes of groundwater-fed chemosynthetic microbial mats in the Lake Huron basin.</title>
        <authorList>
            <person name="Sharrar A.M."/>
            <person name="Flood B.E."/>
            <person name="Bailey J.V."/>
            <person name="Jones D.S."/>
            <person name="Biddanda B."/>
            <person name="Ruberg S.A."/>
            <person name="Marcus D.N."/>
            <person name="Dick G.J."/>
        </authorList>
    </citation>
    <scope>NUCLEOTIDE SEQUENCE [LARGE SCALE GENOMIC DNA]</scope>
    <source>
        <strain evidence="7">A8</strain>
    </source>
</reference>
<feature type="domain" description="Peptidase S8/S53" evidence="6">
    <location>
        <begin position="60"/>
        <end position="239"/>
    </location>
</feature>
<evidence type="ECO:0000256" key="4">
    <source>
        <dbReference type="ARBA" id="ARBA00022825"/>
    </source>
</evidence>
<dbReference type="GO" id="GO:0004252">
    <property type="term" value="F:serine-type endopeptidase activity"/>
    <property type="evidence" value="ECO:0007669"/>
    <property type="project" value="InterPro"/>
</dbReference>
<accession>A0A1Y1QIA3</accession>
<dbReference type="EMBL" id="MTEJ01000249">
    <property type="protein sequence ID" value="OQX06342.1"/>
    <property type="molecule type" value="Genomic_DNA"/>
</dbReference>
<sequence length="259" mass="28703">MIDLKSWLISSYGINSLIGRFLSDEQAKTINIGLIDYAINYMPKDDFFNAKISFGGCHLDQENVEENDHGLFSSSLIIAQGNRNLRGLIPNANLFFYNLNPNDNITEDNLILAIDWMIKKKVQLICLPFGSDRNIPAVVKIINKAIGLNILILAAAGNEYPKYSLFPARLDNVISVGALDMQYLVLDDCCINPEPDCWLPGLKIPGLTSSGQLAYRSGTSVSCLLATGFAANYLAKTNQKSISKKDFINHIKELNLIKQ</sequence>
<dbReference type="Pfam" id="PF00082">
    <property type="entry name" value="Peptidase_S8"/>
    <property type="match status" value="1"/>
</dbReference>
<evidence type="ECO:0000256" key="3">
    <source>
        <dbReference type="ARBA" id="ARBA00022801"/>
    </source>
</evidence>